<reference evidence="2 3" key="2">
    <citation type="journal article" date="2014" name="Genome Announc.">
        <title>Complete Genome Sequence of the Subsurface, Mesophilic Sulfate-Reducing Bacterium Desulfovibrio aespoeensis Aspo-2.</title>
        <authorList>
            <person name="Pedersen K."/>
            <person name="Bengtsson A."/>
            <person name="Edlund J."/>
            <person name="Rabe L."/>
            <person name="Hazen T."/>
            <person name="Chakraborty R."/>
            <person name="Goodwin L."/>
            <person name="Shapiro N."/>
        </authorList>
    </citation>
    <scope>NUCLEOTIDE SEQUENCE [LARGE SCALE GENOMIC DNA]</scope>
    <source>
        <strain evidence="3">ATCC 700646 / DSM 10631 / Aspo-2</strain>
    </source>
</reference>
<dbReference type="SUPFAM" id="SSF141371">
    <property type="entry name" value="PilZ domain-like"/>
    <property type="match status" value="1"/>
</dbReference>
<dbReference type="Pfam" id="PF07238">
    <property type="entry name" value="PilZ"/>
    <property type="match status" value="1"/>
</dbReference>
<dbReference type="RefSeq" id="WP_013513326.1">
    <property type="nucleotide sequence ID" value="NC_014844.1"/>
</dbReference>
<feature type="domain" description="PilZ" evidence="1">
    <location>
        <begin position="109"/>
        <end position="207"/>
    </location>
</feature>
<dbReference type="Gene3D" id="2.40.10.220">
    <property type="entry name" value="predicted glycosyltransferase like domains"/>
    <property type="match status" value="1"/>
</dbReference>
<dbReference type="eggNOG" id="ENOG5031HGY">
    <property type="taxonomic scope" value="Bacteria"/>
</dbReference>
<dbReference type="OrthoDB" id="5453332at2"/>
<gene>
    <name evidence="2" type="ordered locus">Daes_0364</name>
</gene>
<evidence type="ECO:0000313" key="2">
    <source>
        <dbReference type="EMBL" id="ADU61389.1"/>
    </source>
</evidence>
<dbReference type="HOGENOM" id="CLU_111941_0_0_7"/>
<dbReference type="GO" id="GO:0035438">
    <property type="term" value="F:cyclic-di-GMP binding"/>
    <property type="evidence" value="ECO:0007669"/>
    <property type="project" value="InterPro"/>
</dbReference>
<dbReference type="InterPro" id="IPR009875">
    <property type="entry name" value="PilZ_domain"/>
</dbReference>
<evidence type="ECO:0000313" key="3">
    <source>
        <dbReference type="Proteomes" id="UP000002191"/>
    </source>
</evidence>
<dbReference type="KEGG" id="das:Daes_0364"/>
<reference evidence="3" key="1">
    <citation type="submission" date="2010-12" db="EMBL/GenBank/DDBJ databases">
        <title>Complete sequence of Desulfovibrio aespoeensis Aspo-2.</title>
        <authorList>
            <consortium name="US DOE Joint Genome Institute"/>
            <person name="Lucas S."/>
            <person name="Copeland A."/>
            <person name="Lapidus A."/>
            <person name="Cheng J.-F."/>
            <person name="Goodwin L."/>
            <person name="Pitluck S."/>
            <person name="Chertkov O."/>
            <person name="Misra M."/>
            <person name="Detter J.C."/>
            <person name="Han C."/>
            <person name="Tapia R."/>
            <person name="Land M."/>
            <person name="Hauser L."/>
            <person name="Kyrpides N."/>
            <person name="Ivanova N."/>
            <person name="Ovchinnikova G."/>
            <person name="Pedersen K."/>
            <person name="Jagevall S."/>
            <person name="Hazen T."/>
            <person name="Woyke T."/>
        </authorList>
    </citation>
    <scope>NUCLEOTIDE SEQUENCE [LARGE SCALE GENOMIC DNA]</scope>
    <source>
        <strain evidence="3">ATCC 700646 / DSM 10631 / Aspo-2</strain>
    </source>
</reference>
<accession>E6VWY3</accession>
<name>E6VWY3_PSEA9</name>
<dbReference type="Proteomes" id="UP000002191">
    <property type="component" value="Chromosome"/>
</dbReference>
<protein>
    <submittedName>
        <fullName evidence="2">Type IV pilus assembly PilZ</fullName>
    </submittedName>
</protein>
<keyword evidence="3" id="KW-1185">Reference proteome</keyword>
<proteinExistence type="predicted"/>
<dbReference type="EMBL" id="CP002431">
    <property type="protein sequence ID" value="ADU61389.1"/>
    <property type="molecule type" value="Genomic_DNA"/>
</dbReference>
<sequence>MTAESTIFVLTDTPALYGNDLTGHGNPPVFIRDVPTLLTRLKDAEAAGLVLEIGKVMRASRAERDRLFSYAGCFPVLRTKPNPRVGSVAYLDPMDRFLDNLNDTSGKRQRGHNRVGALLPCLFAREDDPSMAETLEGLILDISPGGCFIKADKTFKGETFAQVRIPGLANRRPIYSSIRWCSSDAKKPGLGIMFIDIAKDQAQEIAQMQDTVAD</sequence>
<dbReference type="AlphaFoldDB" id="E6VWY3"/>
<organism evidence="2 3">
    <name type="scientific">Pseudodesulfovibrio aespoeensis (strain ATCC 700646 / DSM 10631 / Aspo-2)</name>
    <name type="common">Desulfovibrio aespoeensis</name>
    <dbReference type="NCBI Taxonomy" id="643562"/>
    <lineage>
        <taxon>Bacteria</taxon>
        <taxon>Pseudomonadati</taxon>
        <taxon>Thermodesulfobacteriota</taxon>
        <taxon>Desulfovibrionia</taxon>
        <taxon>Desulfovibrionales</taxon>
        <taxon>Desulfovibrionaceae</taxon>
    </lineage>
</organism>
<evidence type="ECO:0000259" key="1">
    <source>
        <dbReference type="Pfam" id="PF07238"/>
    </source>
</evidence>